<evidence type="ECO:0000256" key="7">
    <source>
        <dbReference type="SAM" id="Phobius"/>
    </source>
</evidence>
<keyword evidence="5" id="KW-0326">Glycosidase</keyword>
<feature type="transmembrane region" description="Helical" evidence="7">
    <location>
        <begin position="55"/>
        <end position="82"/>
    </location>
</feature>
<dbReference type="Proteomes" id="UP001227230">
    <property type="component" value="Chromosome 1"/>
</dbReference>
<dbReference type="Gene3D" id="3.20.20.80">
    <property type="entry name" value="Glycosidases"/>
    <property type="match status" value="1"/>
</dbReference>
<evidence type="ECO:0000256" key="1">
    <source>
        <dbReference type="ARBA" id="ARBA00000382"/>
    </source>
</evidence>
<gene>
    <name evidence="8" type="ORF">VitviT2T_000706</name>
</gene>
<evidence type="ECO:0000256" key="3">
    <source>
        <dbReference type="ARBA" id="ARBA00012780"/>
    </source>
</evidence>
<keyword evidence="7" id="KW-1133">Transmembrane helix</keyword>
<evidence type="ECO:0000256" key="6">
    <source>
        <dbReference type="RuleBase" id="RU004335"/>
    </source>
</evidence>
<comment type="catalytic activity">
    <reaction evidence="1">
        <text>Hydrolysis of (1-&gt;3)-beta-D-glucosidic linkages in (1-&gt;3)-beta-D-glucans.</text>
        <dbReference type="EC" id="3.2.1.39"/>
    </reaction>
</comment>
<dbReference type="EC" id="3.2.1.39" evidence="3"/>
<reference evidence="8 9" key="1">
    <citation type="journal article" date="2023" name="Hortic Res">
        <title>The complete reference genome for grapevine (Vitis vinifera L.) genetics and breeding.</title>
        <authorList>
            <person name="Shi X."/>
            <person name="Cao S."/>
            <person name="Wang X."/>
            <person name="Huang S."/>
            <person name="Wang Y."/>
            <person name="Liu Z."/>
            <person name="Liu W."/>
            <person name="Leng X."/>
            <person name="Peng Y."/>
            <person name="Wang N."/>
            <person name="Wang Y."/>
            <person name="Ma Z."/>
            <person name="Xu X."/>
            <person name="Zhang F."/>
            <person name="Xue H."/>
            <person name="Zhong H."/>
            <person name="Wang Y."/>
            <person name="Zhang K."/>
            <person name="Velt A."/>
            <person name="Avia K."/>
            <person name="Holtgrawe D."/>
            <person name="Grimplet J."/>
            <person name="Matus J.T."/>
            <person name="Ware D."/>
            <person name="Wu X."/>
            <person name="Wang H."/>
            <person name="Liu C."/>
            <person name="Fang Y."/>
            <person name="Rustenholz C."/>
            <person name="Cheng Z."/>
            <person name="Xiao H."/>
            <person name="Zhou Y."/>
        </authorList>
    </citation>
    <scope>NUCLEOTIDE SEQUENCE [LARGE SCALE GENOMIC DNA]</scope>
    <source>
        <strain evidence="9">cv. Pinot noir / PN40024</strain>
        <tissue evidence="8">Leaf</tissue>
    </source>
</reference>
<dbReference type="SUPFAM" id="SSF51445">
    <property type="entry name" value="(Trans)glycosidases"/>
    <property type="match status" value="1"/>
</dbReference>
<dbReference type="Pfam" id="PF00332">
    <property type="entry name" value="Glyco_hydro_17"/>
    <property type="match status" value="1"/>
</dbReference>
<proteinExistence type="inferred from homology"/>
<accession>A0ABY9BE55</accession>
<dbReference type="InterPro" id="IPR017853">
    <property type="entry name" value="GH"/>
</dbReference>
<comment type="similarity">
    <text evidence="2 6">Belongs to the glycosyl hydrolase 17 family.</text>
</comment>
<evidence type="ECO:0000313" key="8">
    <source>
        <dbReference type="EMBL" id="WJZ80822.1"/>
    </source>
</evidence>
<dbReference type="InterPro" id="IPR000490">
    <property type="entry name" value="Glyco_hydro_17"/>
</dbReference>
<evidence type="ECO:0000256" key="4">
    <source>
        <dbReference type="ARBA" id="ARBA00022801"/>
    </source>
</evidence>
<organism evidence="8 9">
    <name type="scientific">Vitis vinifera</name>
    <name type="common">Grape</name>
    <dbReference type="NCBI Taxonomy" id="29760"/>
    <lineage>
        <taxon>Eukaryota</taxon>
        <taxon>Viridiplantae</taxon>
        <taxon>Streptophyta</taxon>
        <taxon>Embryophyta</taxon>
        <taxon>Tracheophyta</taxon>
        <taxon>Spermatophyta</taxon>
        <taxon>Magnoliopsida</taxon>
        <taxon>eudicotyledons</taxon>
        <taxon>Gunneridae</taxon>
        <taxon>Pentapetalae</taxon>
        <taxon>rosids</taxon>
        <taxon>Vitales</taxon>
        <taxon>Vitaceae</taxon>
        <taxon>Viteae</taxon>
        <taxon>Vitis</taxon>
    </lineage>
</organism>
<dbReference type="EMBL" id="CP126648">
    <property type="protein sequence ID" value="WJZ80822.1"/>
    <property type="molecule type" value="Genomic_DNA"/>
</dbReference>
<keyword evidence="7" id="KW-0472">Membrane</keyword>
<keyword evidence="9" id="KW-1185">Reference proteome</keyword>
<dbReference type="PANTHER" id="PTHR32227">
    <property type="entry name" value="GLUCAN ENDO-1,3-BETA-GLUCOSIDASE BG1-RELATED-RELATED"/>
    <property type="match status" value="1"/>
</dbReference>
<dbReference type="InterPro" id="IPR044965">
    <property type="entry name" value="Glyco_hydro_17_plant"/>
</dbReference>
<sequence length="390" mass="42919">MQKLRIDKTKPIHDINLNNNTLQTKFKPTNPIPIISLTEESYEQRRRHPTKQMGIQPFLFSVFLLLLHSTAAAPVGICYGIVANNLPPASNVVNLLKSNGISNIRLFNADPDTLKPFSGTGIQLMIGVPNEVLPSLATGTVNVSLDWLQSNIFAYVSSDQVRYIAVGNEVFLKDPFYTPYVLPSIISLYQALQILGLADKIKVSSPHAASVLSSSSPPSTGTFDPYLRSVMVPYLQFLEDHGSPFLLNVYPYISYIRNKQYISLDYALFGSGTTVQDGALTYTNLFDASVDAFVWAMEREGFGGVAVVVAETGWPRDGGDAATPENALAYNNNVIRRARNSVGTPKRPGVGVEVFVFDLFDENLKSGDEYERHFGIFGLDGAKAYDLSFN</sequence>
<evidence type="ECO:0000256" key="5">
    <source>
        <dbReference type="ARBA" id="ARBA00023295"/>
    </source>
</evidence>
<evidence type="ECO:0000256" key="2">
    <source>
        <dbReference type="ARBA" id="ARBA00008773"/>
    </source>
</evidence>
<evidence type="ECO:0000313" key="9">
    <source>
        <dbReference type="Proteomes" id="UP001227230"/>
    </source>
</evidence>
<keyword evidence="7" id="KW-0812">Transmembrane</keyword>
<name>A0ABY9BE55_VITVI</name>
<keyword evidence="4" id="KW-0378">Hydrolase</keyword>
<protein>
    <recommendedName>
        <fullName evidence="3">glucan endo-1,3-beta-D-glucosidase</fullName>
        <ecNumber evidence="3">3.2.1.39</ecNumber>
    </recommendedName>
</protein>